<dbReference type="SMART" id="SM00824">
    <property type="entry name" value="PKS_TE"/>
    <property type="match status" value="1"/>
</dbReference>
<dbReference type="RefSeq" id="WP_377852237.1">
    <property type="nucleotide sequence ID" value="NZ_JBHLZU010000010.1"/>
</dbReference>
<keyword evidence="5" id="KW-1185">Reference proteome</keyword>
<organism evidence="4 5">
    <name type="scientific">Allokutzneria oryzae</name>
    <dbReference type="NCBI Taxonomy" id="1378989"/>
    <lineage>
        <taxon>Bacteria</taxon>
        <taxon>Bacillati</taxon>
        <taxon>Actinomycetota</taxon>
        <taxon>Actinomycetes</taxon>
        <taxon>Pseudonocardiales</taxon>
        <taxon>Pseudonocardiaceae</taxon>
        <taxon>Allokutzneria</taxon>
    </lineage>
</organism>
<dbReference type="Gene3D" id="3.40.50.1820">
    <property type="entry name" value="alpha/beta hydrolase"/>
    <property type="match status" value="1"/>
</dbReference>
<evidence type="ECO:0000256" key="1">
    <source>
        <dbReference type="ARBA" id="ARBA00007169"/>
    </source>
</evidence>
<dbReference type="Proteomes" id="UP001589693">
    <property type="component" value="Unassembled WGS sequence"/>
</dbReference>
<reference evidence="4 5" key="1">
    <citation type="submission" date="2024-09" db="EMBL/GenBank/DDBJ databases">
        <authorList>
            <person name="Sun Q."/>
            <person name="Mori K."/>
        </authorList>
    </citation>
    <scope>NUCLEOTIDE SEQUENCE [LARGE SCALE GENOMIC DNA]</scope>
    <source>
        <strain evidence="4 5">TBRC 7907</strain>
    </source>
</reference>
<dbReference type="InterPro" id="IPR020802">
    <property type="entry name" value="TesA-like"/>
</dbReference>
<dbReference type="Pfam" id="PF00975">
    <property type="entry name" value="Thioesterase"/>
    <property type="match status" value="1"/>
</dbReference>
<dbReference type="InterPro" id="IPR012223">
    <property type="entry name" value="TEII"/>
</dbReference>
<gene>
    <name evidence="4" type="ORF">ACFFQA_13765</name>
</gene>
<evidence type="ECO:0000313" key="4">
    <source>
        <dbReference type="EMBL" id="MFB9905002.1"/>
    </source>
</evidence>
<proteinExistence type="inferred from homology"/>
<evidence type="ECO:0000256" key="2">
    <source>
        <dbReference type="ARBA" id="ARBA00022801"/>
    </source>
</evidence>
<accession>A0ABV5ZVT3</accession>
<comment type="caution">
    <text evidence="4">The sequence shown here is derived from an EMBL/GenBank/DDBJ whole genome shotgun (WGS) entry which is preliminary data.</text>
</comment>
<evidence type="ECO:0000313" key="5">
    <source>
        <dbReference type="Proteomes" id="UP001589693"/>
    </source>
</evidence>
<comment type="similarity">
    <text evidence="1">Belongs to the thioesterase family.</text>
</comment>
<name>A0ABV5ZVT3_9PSEU</name>
<sequence length="244" mass="26989">MTNRVVRPRPRPDARRVLVCLSYAGGGTAPFRGWTEHVPEDVELALICYPGRERRTSERIVPTWDHLLSDVAAGIAEAVADRPYVLFGHSMGGAVAAGLASLSHQLRQPPSSLVLSATRSPLAKVKVSLSPTASDEEYVRWIKAKAQVPDAVLEHPELREMAVSLLRADLTTLSTLTYDPARRIATPTQVLHGERDEVDEEAVRGWSKIVTSDLRIDPLPGGHFYVPEVWERLPQYMTALREDG</sequence>
<keyword evidence="2" id="KW-0378">Hydrolase</keyword>
<dbReference type="PANTHER" id="PTHR11487">
    <property type="entry name" value="THIOESTERASE"/>
    <property type="match status" value="1"/>
</dbReference>
<dbReference type="InterPro" id="IPR029058">
    <property type="entry name" value="AB_hydrolase_fold"/>
</dbReference>
<dbReference type="PANTHER" id="PTHR11487:SF0">
    <property type="entry name" value="S-ACYL FATTY ACID SYNTHASE THIOESTERASE, MEDIUM CHAIN"/>
    <property type="match status" value="1"/>
</dbReference>
<feature type="domain" description="Thioesterase TesA-like" evidence="3">
    <location>
        <begin position="19"/>
        <end position="237"/>
    </location>
</feature>
<dbReference type="SUPFAM" id="SSF53474">
    <property type="entry name" value="alpha/beta-Hydrolases"/>
    <property type="match status" value="1"/>
</dbReference>
<protein>
    <submittedName>
        <fullName evidence="4">Thioesterase II family protein</fullName>
    </submittedName>
</protein>
<dbReference type="InterPro" id="IPR001031">
    <property type="entry name" value="Thioesterase"/>
</dbReference>
<dbReference type="EMBL" id="JBHLZU010000010">
    <property type="protein sequence ID" value="MFB9905002.1"/>
    <property type="molecule type" value="Genomic_DNA"/>
</dbReference>
<evidence type="ECO:0000259" key="3">
    <source>
        <dbReference type="SMART" id="SM00824"/>
    </source>
</evidence>